<dbReference type="EMBL" id="CAXKWB010004957">
    <property type="protein sequence ID" value="CAL4075909.1"/>
    <property type="molecule type" value="Genomic_DNA"/>
</dbReference>
<evidence type="ECO:0000313" key="2">
    <source>
        <dbReference type="Proteomes" id="UP001497623"/>
    </source>
</evidence>
<reference evidence="1 2" key="1">
    <citation type="submission" date="2024-05" db="EMBL/GenBank/DDBJ databases">
        <authorList>
            <person name="Wallberg A."/>
        </authorList>
    </citation>
    <scope>NUCLEOTIDE SEQUENCE [LARGE SCALE GENOMIC DNA]</scope>
</reference>
<name>A0AAV2QCI2_MEGNR</name>
<evidence type="ECO:0000313" key="1">
    <source>
        <dbReference type="EMBL" id="CAL4075909.1"/>
    </source>
</evidence>
<accession>A0AAV2QCI2</accession>
<comment type="caution">
    <text evidence="1">The sequence shown here is derived from an EMBL/GenBank/DDBJ whole genome shotgun (WGS) entry which is preliminary data.</text>
</comment>
<dbReference type="Proteomes" id="UP001497623">
    <property type="component" value="Unassembled WGS sequence"/>
</dbReference>
<dbReference type="AlphaFoldDB" id="A0AAV2QCI2"/>
<gene>
    <name evidence="1" type="ORF">MNOR_LOCUS10000</name>
</gene>
<proteinExistence type="predicted"/>
<sequence length="220" mass="24621">MKKIKLDANGLCKANDNKNDELEMVIEDGVMETGVLLEGDLQDEASYLLWPSEATAYERIENAISESNNDDNESRAVYFVQNEEFIPQDVREKDVNTKESEDMTQSSYVNFLGEQMIDQPNDIVSSFNSANSSNQQIIGSSNNQCIASTHESFVIPADISEWNKLFEVLSSQIESGVFDVDKTVRGINLLASQDSITEISLIEQVNIFNELCDITNVQVD</sequence>
<keyword evidence="2" id="KW-1185">Reference proteome</keyword>
<protein>
    <submittedName>
        <fullName evidence="1">Uncharacterized protein</fullName>
    </submittedName>
</protein>
<organism evidence="1 2">
    <name type="scientific">Meganyctiphanes norvegica</name>
    <name type="common">Northern krill</name>
    <name type="synonym">Thysanopoda norvegica</name>
    <dbReference type="NCBI Taxonomy" id="48144"/>
    <lineage>
        <taxon>Eukaryota</taxon>
        <taxon>Metazoa</taxon>
        <taxon>Ecdysozoa</taxon>
        <taxon>Arthropoda</taxon>
        <taxon>Crustacea</taxon>
        <taxon>Multicrustacea</taxon>
        <taxon>Malacostraca</taxon>
        <taxon>Eumalacostraca</taxon>
        <taxon>Eucarida</taxon>
        <taxon>Euphausiacea</taxon>
        <taxon>Euphausiidae</taxon>
        <taxon>Meganyctiphanes</taxon>
    </lineage>
</organism>